<evidence type="ECO:0000256" key="1">
    <source>
        <dbReference type="SAM" id="MobiDB-lite"/>
    </source>
</evidence>
<organism evidence="2">
    <name type="scientific">hydrothermal vent metagenome</name>
    <dbReference type="NCBI Taxonomy" id="652676"/>
    <lineage>
        <taxon>unclassified sequences</taxon>
        <taxon>metagenomes</taxon>
        <taxon>ecological metagenomes</taxon>
    </lineage>
</organism>
<dbReference type="AlphaFoldDB" id="A0A3B0T5B9"/>
<sequence>MNHHNDKNRYALAIGHAAIEWNYLEHDLQQLGFSYLTVEADVAAHIFAFMGNVTKAEFVHYLIDRFETNEAVKAHVFHFLKIYNRLRGNRNVVEHGIPALTPSGAYLDSIIKIDRRGDALPFAASQETLDAFLKDLRTARDYAKHIKHMIDILADDEPAERDPEKLAMPPLPERLNALPFRKP</sequence>
<protein>
    <submittedName>
        <fullName evidence="2">Uncharacterized protein</fullName>
    </submittedName>
</protein>
<name>A0A3B0T5B9_9ZZZZ</name>
<dbReference type="EMBL" id="UOEH01000421">
    <property type="protein sequence ID" value="VAW04024.1"/>
    <property type="molecule type" value="Genomic_DNA"/>
</dbReference>
<evidence type="ECO:0000313" key="2">
    <source>
        <dbReference type="EMBL" id="VAW04024.1"/>
    </source>
</evidence>
<proteinExistence type="predicted"/>
<accession>A0A3B0T5B9</accession>
<feature type="region of interest" description="Disordered" evidence="1">
    <location>
        <begin position="160"/>
        <end position="183"/>
    </location>
</feature>
<reference evidence="2" key="1">
    <citation type="submission" date="2018-06" db="EMBL/GenBank/DDBJ databases">
        <authorList>
            <person name="Zhirakovskaya E."/>
        </authorList>
    </citation>
    <scope>NUCLEOTIDE SEQUENCE</scope>
</reference>
<gene>
    <name evidence="2" type="ORF">MNBD_ALPHA05-2125</name>
</gene>